<evidence type="ECO:0000256" key="3">
    <source>
        <dbReference type="ARBA" id="ARBA00022475"/>
    </source>
</evidence>
<keyword evidence="4 7" id="KW-0812">Transmembrane</keyword>
<evidence type="ECO:0000256" key="6">
    <source>
        <dbReference type="ARBA" id="ARBA00023136"/>
    </source>
</evidence>
<gene>
    <name evidence="9" type="ORF">K6Y31_05590</name>
</gene>
<dbReference type="InterPro" id="IPR020846">
    <property type="entry name" value="MFS_dom"/>
</dbReference>
<evidence type="ECO:0000256" key="7">
    <source>
        <dbReference type="SAM" id="Phobius"/>
    </source>
</evidence>
<dbReference type="InterPro" id="IPR005829">
    <property type="entry name" value="Sugar_transporter_CS"/>
</dbReference>
<dbReference type="InterPro" id="IPR036259">
    <property type="entry name" value="MFS_trans_sf"/>
</dbReference>
<feature type="transmembrane region" description="Helical" evidence="7">
    <location>
        <begin position="279"/>
        <end position="296"/>
    </location>
</feature>
<evidence type="ECO:0000259" key="8">
    <source>
        <dbReference type="PROSITE" id="PS50850"/>
    </source>
</evidence>
<dbReference type="PANTHER" id="PTHR23517">
    <property type="entry name" value="RESISTANCE PROTEIN MDTM, PUTATIVE-RELATED-RELATED"/>
    <property type="match status" value="1"/>
</dbReference>
<dbReference type="Gene3D" id="1.20.1250.20">
    <property type="entry name" value="MFS general substrate transporter like domains"/>
    <property type="match status" value="1"/>
</dbReference>
<feature type="transmembrane region" description="Helical" evidence="7">
    <location>
        <begin position="161"/>
        <end position="182"/>
    </location>
</feature>
<feature type="transmembrane region" description="Helical" evidence="7">
    <location>
        <begin position="12"/>
        <end position="36"/>
    </location>
</feature>
<keyword evidence="5 7" id="KW-1133">Transmembrane helix</keyword>
<feature type="domain" description="Major facilitator superfamily (MFS) profile" evidence="8">
    <location>
        <begin position="13"/>
        <end position="393"/>
    </location>
</feature>
<dbReference type="PANTHER" id="PTHR23517:SF2">
    <property type="entry name" value="MULTIDRUG RESISTANCE PROTEIN MDTH"/>
    <property type="match status" value="1"/>
</dbReference>
<feature type="transmembrane region" description="Helical" evidence="7">
    <location>
        <begin position="104"/>
        <end position="124"/>
    </location>
</feature>
<feature type="transmembrane region" description="Helical" evidence="7">
    <location>
        <begin position="302"/>
        <end position="319"/>
    </location>
</feature>
<dbReference type="CDD" id="cd17472">
    <property type="entry name" value="MFS_YajR_like"/>
    <property type="match status" value="1"/>
</dbReference>
<sequence length="456" mass="49092">MSQSALNATEKRASISLAVVFGLRMLGLFMIMPVFAYYGKALDGYSPLWVGLAIGAYGLTQALFQIPMGMLSDRIGRKPVIFLGLIIFAIGSVIAAMSDSVYGVALGRAVQGLGAIASAILALAADSSREEQRPKVMATIGVCIGLAFAVAMVVGPIVTQFIGLSGLFYFTALMAILGLIIVKYAVPDVVHKAPAGETVAVPQLLGKLLRKPELLRLDAGIFVLHLTLTAMFVVLPLKLVAAGVEVTQHWLLYFPALILSFIFIIPMLIIGARKQKNKQFFLFSIALMAASLFLLANSNMPLWLILLAVFLYFTAFNFLEASLPAFISMLAPAGAKGSAMGIYSTSQFLGAFLGGVAGGTAYNYFGEQGLFIFIGCLMLCWLVIAFGMSNPSQIRNHVLSINLMETQQAEQLASQLTHLAGVLEAVVVPNERVVYLKVKHTEFELNQAHKLIKCVN</sequence>
<evidence type="ECO:0000313" key="10">
    <source>
        <dbReference type="Proteomes" id="UP001201273"/>
    </source>
</evidence>
<feature type="transmembrane region" description="Helical" evidence="7">
    <location>
        <begin position="340"/>
        <end position="364"/>
    </location>
</feature>
<evidence type="ECO:0000256" key="1">
    <source>
        <dbReference type="ARBA" id="ARBA00004651"/>
    </source>
</evidence>
<organism evidence="9 10">
    <name type="scientific">Motilimonas cestriensis</name>
    <dbReference type="NCBI Taxonomy" id="2742685"/>
    <lineage>
        <taxon>Bacteria</taxon>
        <taxon>Pseudomonadati</taxon>
        <taxon>Pseudomonadota</taxon>
        <taxon>Gammaproteobacteria</taxon>
        <taxon>Alteromonadales</taxon>
        <taxon>Alteromonadales genera incertae sedis</taxon>
        <taxon>Motilimonas</taxon>
    </lineage>
</organism>
<dbReference type="InterPro" id="IPR011701">
    <property type="entry name" value="MFS"/>
</dbReference>
<evidence type="ECO:0000313" key="9">
    <source>
        <dbReference type="EMBL" id="MCE2594286.1"/>
    </source>
</evidence>
<dbReference type="Gene3D" id="3.30.70.100">
    <property type="match status" value="1"/>
</dbReference>
<keyword evidence="2" id="KW-0813">Transport</keyword>
<dbReference type="EMBL" id="JAIMJA010000004">
    <property type="protein sequence ID" value="MCE2594286.1"/>
    <property type="molecule type" value="Genomic_DNA"/>
</dbReference>
<name>A0ABS8W5N7_9GAMM</name>
<feature type="transmembrane region" description="Helical" evidence="7">
    <location>
        <begin position="136"/>
        <end position="155"/>
    </location>
</feature>
<comment type="caution">
    <text evidence="9">The sequence shown here is derived from an EMBL/GenBank/DDBJ whole genome shotgun (WGS) entry which is preliminary data.</text>
</comment>
<dbReference type="RefSeq" id="WP_233051844.1">
    <property type="nucleotide sequence ID" value="NZ_JAIMJA010000004.1"/>
</dbReference>
<evidence type="ECO:0000256" key="5">
    <source>
        <dbReference type="ARBA" id="ARBA00022989"/>
    </source>
</evidence>
<feature type="transmembrane region" description="Helical" evidence="7">
    <location>
        <begin position="80"/>
        <end position="98"/>
    </location>
</feature>
<accession>A0ABS8W5N7</accession>
<dbReference type="Proteomes" id="UP001201273">
    <property type="component" value="Unassembled WGS sequence"/>
</dbReference>
<dbReference type="Pfam" id="PF07690">
    <property type="entry name" value="MFS_1"/>
    <property type="match status" value="1"/>
</dbReference>
<reference evidence="9 10" key="1">
    <citation type="journal article" date="2022" name="Environ. Microbiol. Rep.">
        <title>Eco-phylogenetic analyses reveal divergent evolution of vitamin B12 metabolism in the marine bacterial family 'Psychromonadaceae'.</title>
        <authorList>
            <person name="Jin X."/>
            <person name="Yang Y."/>
            <person name="Cao H."/>
            <person name="Gao B."/>
            <person name="Zhao Z."/>
        </authorList>
    </citation>
    <scope>NUCLEOTIDE SEQUENCE [LARGE SCALE GENOMIC DNA]</scope>
    <source>
        <strain evidence="9 10">MKS20</strain>
    </source>
</reference>
<evidence type="ECO:0000256" key="2">
    <source>
        <dbReference type="ARBA" id="ARBA00022448"/>
    </source>
</evidence>
<dbReference type="SUPFAM" id="SSF103473">
    <property type="entry name" value="MFS general substrate transporter"/>
    <property type="match status" value="1"/>
</dbReference>
<dbReference type="InterPro" id="IPR050171">
    <property type="entry name" value="MFS_Transporters"/>
</dbReference>
<dbReference type="PROSITE" id="PS50850">
    <property type="entry name" value="MFS"/>
    <property type="match status" value="1"/>
</dbReference>
<feature type="transmembrane region" description="Helical" evidence="7">
    <location>
        <begin position="250"/>
        <end position="272"/>
    </location>
</feature>
<proteinExistence type="predicted"/>
<keyword evidence="10" id="KW-1185">Reference proteome</keyword>
<keyword evidence="3" id="KW-1003">Cell membrane</keyword>
<dbReference type="PROSITE" id="PS00216">
    <property type="entry name" value="SUGAR_TRANSPORT_1"/>
    <property type="match status" value="1"/>
</dbReference>
<comment type="subcellular location">
    <subcellularLocation>
        <location evidence="1">Cell membrane</location>
        <topology evidence="1">Multi-pass membrane protein</topology>
    </subcellularLocation>
</comment>
<feature type="transmembrane region" description="Helical" evidence="7">
    <location>
        <begin position="219"/>
        <end position="244"/>
    </location>
</feature>
<protein>
    <submittedName>
        <fullName evidence="9">MFS transporter</fullName>
    </submittedName>
</protein>
<evidence type="ECO:0000256" key="4">
    <source>
        <dbReference type="ARBA" id="ARBA00022692"/>
    </source>
</evidence>
<feature type="transmembrane region" description="Helical" evidence="7">
    <location>
        <begin position="48"/>
        <end position="68"/>
    </location>
</feature>
<keyword evidence="6 7" id="KW-0472">Membrane</keyword>
<feature type="transmembrane region" description="Helical" evidence="7">
    <location>
        <begin position="370"/>
        <end position="388"/>
    </location>
</feature>